<name>M6FEL7_9LEPT</name>
<comment type="caution">
    <text evidence="1">The sequence shown here is derived from an EMBL/GenBank/DDBJ whole genome shotgun (WGS) entry which is preliminary data.</text>
</comment>
<dbReference type="InterPro" id="IPR042211">
    <property type="entry name" value="CRISPR-assoc_Cas1_N"/>
</dbReference>
<protein>
    <submittedName>
        <fullName evidence="1">Uncharacterized protein</fullName>
    </submittedName>
</protein>
<gene>
    <name evidence="1" type="ORF">LEP1GSC008_1076</name>
</gene>
<dbReference type="Gene3D" id="3.100.10.20">
    <property type="entry name" value="CRISPR-associated endonuclease Cas1, N-terminal domain"/>
    <property type="match status" value="1"/>
</dbReference>
<proteinExistence type="predicted"/>
<dbReference type="Proteomes" id="UP000011980">
    <property type="component" value="Unassembled WGS sequence"/>
</dbReference>
<dbReference type="EMBL" id="ANCE01000052">
    <property type="protein sequence ID" value="EMK25497.1"/>
    <property type="molecule type" value="Genomic_DNA"/>
</dbReference>
<organism evidence="1 2">
    <name type="scientific">Leptospira kirschneri serovar Bulgarica str. Nikolaevo</name>
    <dbReference type="NCBI Taxonomy" id="1240687"/>
    <lineage>
        <taxon>Bacteria</taxon>
        <taxon>Pseudomonadati</taxon>
        <taxon>Spirochaetota</taxon>
        <taxon>Spirochaetia</taxon>
        <taxon>Leptospirales</taxon>
        <taxon>Leptospiraceae</taxon>
        <taxon>Leptospira</taxon>
    </lineage>
</organism>
<evidence type="ECO:0000313" key="2">
    <source>
        <dbReference type="Proteomes" id="UP000011980"/>
    </source>
</evidence>
<dbReference type="AlphaFoldDB" id="M6FEL7"/>
<sequence length="52" mass="5562">MDKVISIPIETINLLLLGPGTTITQEAIKKISESSCLLAWTREGGVRSYSAG</sequence>
<dbReference type="PATRIC" id="fig|1240687.3.peg.855"/>
<reference evidence="1 2" key="1">
    <citation type="submission" date="2013-01" db="EMBL/GenBank/DDBJ databases">
        <authorList>
            <person name="Harkins D.M."/>
            <person name="Durkin A.S."/>
            <person name="Brinkac L.M."/>
            <person name="Haft D.H."/>
            <person name="Selengut J.D."/>
            <person name="Sanka R."/>
            <person name="DePew J."/>
            <person name="Purushe J."/>
            <person name="Galloway R.L."/>
            <person name="Vinetz J.M."/>
            <person name="Sutton G.G."/>
            <person name="Nierman W.C."/>
            <person name="Fouts D.E."/>
        </authorList>
    </citation>
    <scope>NUCLEOTIDE SEQUENCE [LARGE SCALE GENOMIC DNA]</scope>
    <source>
        <strain evidence="1 2">Nikolaevo</strain>
    </source>
</reference>
<accession>M6FEL7</accession>
<evidence type="ECO:0000313" key="1">
    <source>
        <dbReference type="EMBL" id="EMK25497.1"/>
    </source>
</evidence>